<dbReference type="EMBL" id="JEME01002804">
    <property type="protein sequence ID" value="KYG03089.1"/>
    <property type="molecule type" value="Genomic_DNA"/>
</dbReference>
<dbReference type="AlphaFoldDB" id="A0A150TEG3"/>
<sequence>MKIKRDQAGALSALARSAFRERLVRFVQENCNGAARVSRSELSQTVKFLIERAESYGIETERQVAIFVVTRWVIGEKFDSVFSQIERMLIDDSIGADEKTSRLREYAMDLLHTDRGEHP</sequence>
<comment type="caution">
    <text evidence="1">The sequence shown here is derived from an EMBL/GenBank/DDBJ whole genome shotgun (WGS) entry which is preliminary data.</text>
</comment>
<evidence type="ECO:0000313" key="1">
    <source>
        <dbReference type="EMBL" id="KYG03089.1"/>
    </source>
</evidence>
<evidence type="ECO:0000313" key="2">
    <source>
        <dbReference type="Proteomes" id="UP000075502"/>
    </source>
</evidence>
<protein>
    <submittedName>
        <fullName evidence="1">Uncharacterized protein</fullName>
    </submittedName>
</protein>
<organism evidence="1 2">
    <name type="scientific">Sorangium cellulosum</name>
    <name type="common">Polyangium cellulosum</name>
    <dbReference type="NCBI Taxonomy" id="56"/>
    <lineage>
        <taxon>Bacteria</taxon>
        <taxon>Pseudomonadati</taxon>
        <taxon>Myxococcota</taxon>
        <taxon>Polyangia</taxon>
        <taxon>Polyangiales</taxon>
        <taxon>Polyangiaceae</taxon>
        <taxon>Sorangium</taxon>
    </lineage>
</organism>
<dbReference type="Proteomes" id="UP000075502">
    <property type="component" value="Unassembled WGS sequence"/>
</dbReference>
<reference evidence="1 2" key="1">
    <citation type="submission" date="2014-02" db="EMBL/GenBank/DDBJ databases">
        <title>The small core and large imbalanced accessory genome model reveals a collaborative survival strategy of Sorangium cellulosum strains in nature.</title>
        <authorList>
            <person name="Han K."/>
            <person name="Peng R."/>
            <person name="Blom J."/>
            <person name="Li Y.-Z."/>
        </authorList>
    </citation>
    <scope>NUCLEOTIDE SEQUENCE [LARGE SCALE GENOMIC DNA]</scope>
    <source>
        <strain evidence="1 2">So0007-03</strain>
    </source>
</reference>
<name>A0A150TEG3_SORCE</name>
<accession>A0A150TEG3</accession>
<gene>
    <name evidence="1" type="ORF">BE21_53405</name>
</gene>
<proteinExistence type="predicted"/>